<proteinExistence type="predicted"/>
<dbReference type="Gene3D" id="3.90.840.10">
    <property type="entry name" value="Thiol-activated cytolysin superfamily/Thiol-activated cytolysin, alpha-beta domain"/>
    <property type="match status" value="1"/>
</dbReference>
<reference evidence="2 3" key="1">
    <citation type="submission" date="2018-06" db="EMBL/GenBank/DDBJ databases">
        <authorList>
            <consortium name="Pathogen Informatics"/>
            <person name="Doyle S."/>
        </authorList>
    </citation>
    <scope>NUCLEOTIDE SEQUENCE [LARGE SCALE GENOMIC DNA]</scope>
    <source>
        <strain evidence="2 3">NCTC11545</strain>
    </source>
</reference>
<dbReference type="EMBL" id="UAVS01000001">
    <property type="protein sequence ID" value="SQA93393.1"/>
    <property type="molecule type" value="Genomic_DNA"/>
</dbReference>
<keyword evidence="1" id="KW-0732">Signal</keyword>
<evidence type="ECO:0000313" key="2">
    <source>
        <dbReference type="EMBL" id="SQA93393.1"/>
    </source>
</evidence>
<dbReference type="SUPFAM" id="SSF56978">
    <property type="entry name" value="Perfringolysin"/>
    <property type="match status" value="1"/>
</dbReference>
<organism evidence="2 3">
    <name type="scientific">Capnocytophaga ochracea</name>
    <dbReference type="NCBI Taxonomy" id="1018"/>
    <lineage>
        <taxon>Bacteria</taxon>
        <taxon>Pseudomonadati</taxon>
        <taxon>Bacteroidota</taxon>
        <taxon>Flavobacteriia</taxon>
        <taxon>Flavobacteriales</taxon>
        <taxon>Flavobacteriaceae</taxon>
        <taxon>Capnocytophaga</taxon>
    </lineage>
</organism>
<dbReference type="RefSeq" id="WP_111972291.1">
    <property type="nucleotide sequence ID" value="NZ_UAVS01000001.1"/>
</dbReference>
<protein>
    <submittedName>
        <fullName evidence="2">Thiol-activated cytolysin</fullName>
    </submittedName>
</protein>
<evidence type="ECO:0000313" key="3">
    <source>
        <dbReference type="Proteomes" id="UP000250169"/>
    </source>
</evidence>
<feature type="chain" id="PRO_5016024775" evidence="1">
    <location>
        <begin position="23"/>
        <end position="374"/>
    </location>
</feature>
<dbReference type="InterPro" id="IPR036359">
    <property type="entry name" value="Thiol_cytolysin_sf"/>
</dbReference>
<gene>
    <name evidence="2" type="primary">slo</name>
    <name evidence="2" type="ORF">NCTC11545_00764</name>
</gene>
<accession>A0A2X2SYX7</accession>
<dbReference type="Pfam" id="PF01289">
    <property type="entry name" value="Thiol_cytolysin"/>
    <property type="match status" value="1"/>
</dbReference>
<dbReference type="AlphaFoldDB" id="A0A2X2SYX7"/>
<dbReference type="GO" id="GO:0015485">
    <property type="term" value="F:cholesterol binding"/>
    <property type="evidence" value="ECO:0007669"/>
    <property type="project" value="InterPro"/>
</dbReference>
<evidence type="ECO:0000256" key="1">
    <source>
        <dbReference type="SAM" id="SignalP"/>
    </source>
</evidence>
<name>A0A2X2SYX7_CAPOC</name>
<sequence>MKRTLFLTVMVASAILAVSCSKDDNGGTTDPVAKELANLKPVAFPVEPDQVVPTTGEWKSSSGKTLISTRKQVLLNPMELVNEQNTDVIYPGSILRGDSFLEGKYDPIAVSNPGEITISTSLQGKDLNVKTKSLPVLSDVRQKINDLLKNNTDKIDYENTPTHLKFLVREVNSATSLNKVFHLHVGADIIRKLVEIDFNYKPSEFRVNGKKYILLKLRQPLYNLAVDPKEASEWGTLKNIGETEPVYVSSVDYGRVAHLLIETERSYDEVKKIIDGAVEINLIKKVVVDVEIKAAYEKITKDWFSDKKIVIIAAGGPLGSSKKIEDFNSFIEFLKTPSAESMIQSAVPIGYKVRTLKDNKEVEVRATYIDEEFK</sequence>
<dbReference type="InterPro" id="IPR036363">
    <property type="entry name" value="Thiol_cytolysin_ab_sf"/>
</dbReference>
<dbReference type="PROSITE" id="PS51257">
    <property type="entry name" value="PROKAR_LIPOPROTEIN"/>
    <property type="match status" value="1"/>
</dbReference>
<dbReference type="Proteomes" id="UP000250169">
    <property type="component" value="Unassembled WGS sequence"/>
</dbReference>
<dbReference type="InterPro" id="IPR001869">
    <property type="entry name" value="Thiol_cytolysin"/>
</dbReference>
<feature type="signal peptide" evidence="1">
    <location>
        <begin position="1"/>
        <end position="22"/>
    </location>
</feature>